<keyword evidence="1" id="KW-0997">Cell inner membrane</keyword>
<keyword evidence="1" id="KW-0812">Transmembrane</keyword>
<accession>A0A2W5R0R3</accession>
<comment type="function">
    <text evidence="1">Involved in the import of queuosine (Q) precursors, required for Q precursor salvage.</text>
</comment>
<comment type="caution">
    <text evidence="2">The sequence shown here is derived from an EMBL/GenBank/DDBJ whole genome shotgun (WGS) entry which is preliminary data.</text>
</comment>
<dbReference type="PANTHER" id="PTHR34300:SF2">
    <property type="entry name" value="QUEUOSINE PRECURSOR TRANSPORTER-RELATED"/>
    <property type="match status" value="1"/>
</dbReference>
<protein>
    <recommendedName>
        <fullName evidence="1">Probable queuosine precursor transporter</fullName>
        <shortName evidence="1">Q precursor transporter</shortName>
    </recommendedName>
</protein>
<comment type="subcellular location">
    <subcellularLocation>
        <location evidence="1">Cell inner membrane</location>
        <topology evidence="1">Multi-pass membrane protein</topology>
    </subcellularLocation>
</comment>
<dbReference type="AlphaFoldDB" id="A0A2W5R0R3"/>
<dbReference type="Pfam" id="PF02592">
    <property type="entry name" value="Vut_1"/>
    <property type="match status" value="1"/>
</dbReference>
<keyword evidence="1" id="KW-0472">Membrane</keyword>
<gene>
    <name evidence="2" type="ORF">DI555_03250</name>
</gene>
<evidence type="ECO:0000313" key="2">
    <source>
        <dbReference type="EMBL" id="PZQ57140.1"/>
    </source>
</evidence>
<evidence type="ECO:0000313" key="3">
    <source>
        <dbReference type="Proteomes" id="UP000249082"/>
    </source>
</evidence>
<evidence type="ECO:0000256" key="1">
    <source>
        <dbReference type="HAMAP-Rule" id="MF_02088"/>
    </source>
</evidence>
<feature type="transmembrane region" description="Helical" evidence="1">
    <location>
        <begin position="96"/>
        <end position="115"/>
    </location>
</feature>
<dbReference type="GO" id="GO:0022857">
    <property type="term" value="F:transmembrane transporter activity"/>
    <property type="evidence" value="ECO:0007669"/>
    <property type="project" value="UniProtKB-UniRule"/>
</dbReference>
<keyword evidence="1" id="KW-1133">Transmembrane helix</keyword>
<keyword evidence="1" id="KW-1003">Cell membrane</keyword>
<keyword evidence="1" id="KW-0813">Transport</keyword>
<name>A0A2W5R0R3_9SPHN</name>
<sequence>MSEADLPAGHLSRAQLSRIDGMTGARRHFRYFDFVMVAFVVILLLSNLIGAAKQAQVDFPLLGPVTFGAGVLFFPVSYIIGDVLTEVYGYANARRCIWAGFFALLFMVLMSVVVVEIPANPEWALASATYTVAGREVTAPNQAAYYAIFGQTPRIVFASVCAFWAGEFVNSFVLARMKVMTQGKHLWTRTIGSTVFGQGVDSALFYPLAFLGVAGFTPHSIALLAVTQWLIKTGWEVVLTPVTYLVVGWLKSREGVDVFDRNIDFSPFAKARKTGTIPE</sequence>
<dbReference type="NCBIfam" id="TIGR00697">
    <property type="entry name" value="queuosine precursor transporter"/>
    <property type="match status" value="1"/>
</dbReference>
<dbReference type="PANTHER" id="PTHR34300">
    <property type="entry name" value="QUEUOSINE PRECURSOR TRANSPORTER-RELATED"/>
    <property type="match status" value="1"/>
</dbReference>
<organism evidence="2 3">
    <name type="scientific">Novosphingobium pentaromativorans</name>
    <dbReference type="NCBI Taxonomy" id="205844"/>
    <lineage>
        <taxon>Bacteria</taxon>
        <taxon>Pseudomonadati</taxon>
        <taxon>Pseudomonadota</taxon>
        <taxon>Alphaproteobacteria</taxon>
        <taxon>Sphingomonadales</taxon>
        <taxon>Sphingomonadaceae</taxon>
        <taxon>Novosphingobium</taxon>
    </lineage>
</organism>
<dbReference type="Proteomes" id="UP000249082">
    <property type="component" value="Unassembled WGS sequence"/>
</dbReference>
<comment type="similarity">
    <text evidence="1">Belongs to the vitamin uptake transporter (VUT/ECF) (TC 2.A.88) family. Q precursor transporter subfamily.</text>
</comment>
<reference evidence="2 3" key="1">
    <citation type="submission" date="2017-08" db="EMBL/GenBank/DDBJ databases">
        <title>Infants hospitalized years apart are colonized by the same room-sourced microbial strains.</title>
        <authorList>
            <person name="Brooks B."/>
            <person name="Olm M.R."/>
            <person name="Firek B.A."/>
            <person name="Baker R."/>
            <person name="Thomas B.C."/>
            <person name="Morowitz M.J."/>
            <person name="Banfield J.F."/>
        </authorList>
    </citation>
    <scope>NUCLEOTIDE SEQUENCE [LARGE SCALE GENOMIC DNA]</scope>
    <source>
        <strain evidence="2">S2_005_002_R2_33</strain>
    </source>
</reference>
<feature type="transmembrane region" description="Helical" evidence="1">
    <location>
        <begin position="155"/>
        <end position="175"/>
    </location>
</feature>
<proteinExistence type="inferred from homology"/>
<feature type="transmembrane region" description="Helical" evidence="1">
    <location>
        <begin position="61"/>
        <end position="84"/>
    </location>
</feature>
<dbReference type="InterPro" id="IPR003744">
    <property type="entry name" value="YhhQ"/>
</dbReference>
<dbReference type="GO" id="GO:0005886">
    <property type="term" value="C:plasma membrane"/>
    <property type="evidence" value="ECO:0007669"/>
    <property type="project" value="UniProtKB-SubCell"/>
</dbReference>
<dbReference type="HAMAP" id="MF_02088">
    <property type="entry name" value="Q_prec_transport"/>
    <property type="match status" value="1"/>
</dbReference>
<feature type="transmembrane region" description="Helical" evidence="1">
    <location>
        <begin position="31"/>
        <end position="49"/>
    </location>
</feature>
<dbReference type="EMBL" id="QFPX01000002">
    <property type="protein sequence ID" value="PZQ57140.1"/>
    <property type="molecule type" value="Genomic_DNA"/>
</dbReference>